<proteinExistence type="predicted"/>
<reference evidence="1 2" key="1">
    <citation type="journal article" date="2016" name="Antonie Van Leeuwenhoek">
        <title>Dongia soli sp. nov., isolated from soil from Dokdo, Korea.</title>
        <authorList>
            <person name="Kim D.U."/>
            <person name="Lee H."/>
            <person name="Kim H."/>
            <person name="Kim S.G."/>
            <person name="Ka J.O."/>
        </authorList>
    </citation>
    <scope>NUCLEOTIDE SEQUENCE [LARGE SCALE GENOMIC DNA]</scope>
    <source>
        <strain evidence="1 2">D78</strain>
    </source>
</reference>
<protein>
    <recommendedName>
        <fullName evidence="3">DUF1641 domain-containing protein</fullName>
    </recommendedName>
</protein>
<dbReference type="Proteomes" id="UP001279642">
    <property type="component" value="Unassembled WGS sequence"/>
</dbReference>
<dbReference type="PANTHER" id="PTHR38433:SF1">
    <property type="entry name" value="DUF1641 DOMAIN-CONTAINING PROTEIN"/>
    <property type="match status" value="1"/>
</dbReference>
<comment type="caution">
    <text evidence="1">The sequence shown here is derived from an EMBL/GenBank/DDBJ whole genome shotgun (WGS) entry which is preliminary data.</text>
</comment>
<dbReference type="EMBL" id="JAXCLW010000005">
    <property type="protein sequence ID" value="MDY0884721.1"/>
    <property type="molecule type" value="Genomic_DNA"/>
</dbReference>
<organism evidence="1 2">
    <name type="scientific">Dongia soli</name>
    <dbReference type="NCBI Taxonomy" id="600628"/>
    <lineage>
        <taxon>Bacteria</taxon>
        <taxon>Pseudomonadati</taxon>
        <taxon>Pseudomonadota</taxon>
        <taxon>Alphaproteobacteria</taxon>
        <taxon>Rhodospirillales</taxon>
        <taxon>Dongiaceae</taxon>
        <taxon>Dongia</taxon>
    </lineage>
</organism>
<sequence length="160" mass="17633">MAERIGYDVKPTKTSPDAQDELQRLLDSLHKHGMLRLANDLVCANTQIAKVVVDGLNKEGTLNALQNLSLLLMALSRIPPARFQKTVFAITDALDSASRYRPEPNEDEAPGLSGAYRMLNDEDLWRALHPLIAGLKAFSQHLDRDEEKPISAFTGKPSAA</sequence>
<keyword evidence="2" id="KW-1185">Reference proteome</keyword>
<accession>A0ABU5EH64</accession>
<evidence type="ECO:0008006" key="3">
    <source>
        <dbReference type="Google" id="ProtNLM"/>
    </source>
</evidence>
<dbReference type="PANTHER" id="PTHR38433">
    <property type="match status" value="1"/>
</dbReference>
<dbReference type="RefSeq" id="WP_320509792.1">
    <property type="nucleotide sequence ID" value="NZ_JAXCLW010000005.1"/>
</dbReference>
<name>A0ABU5EH64_9PROT</name>
<evidence type="ECO:0000313" key="2">
    <source>
        <dbReference type="Proteomes" id="UP001279642"/>
    </source>
</evidence>
<evidence type="ECO:0000313" key="1">
    <source>
        <dbReference type="EMBL" id="MDY0884721.1"/>
    </source>
</evidence>
<gene>
    <name evidence="1" type="ORF">SMD27_17895</name>
</gene>